<evidence type="ECO:0000313" key="9">
    <source>
        <dbReference type="Proteomes" id="UP001497644"/>
    </source>
</evidence>
<dbReference type="Pfam" id="PF00248">
    <property type="entry name" value="Aldo_ket_red"/>
    <property type="match status" value="1"/>
</dbReference>
<accession>A0AAV2N6X0</accession>
<dbReference type="FunFam" id="3.20.20.100:FF:000006">
    <property type="entry name" value="Aldo-keto reductase family 1 member A1"/>
    <property type="match status" value="1"/>
</dbReference>
<dbReference type="PANTHER" id="PTHR11732">
    <property type="entry name" value="ALDO/KETO REDUCTASE"/>
    <property type="match status" value="1"/>
</dbReference>
<organism evidence="8 9">
    <name type="scientific">Lasius platythorax</name>
    <dbReference type="NCBI Taxonomy" id="488582"/>
    <lineage>
        <taxon>Eukaryota</taxon>
        <taxon>Metazoa</taxon>
        <taxon>Ecdysozoa</taxon>
        <taxon>Arthropoda</taxon>
        <taxon>Hexapoda</taxon>
        <taxon>Insecta</taxon>
        <taxon>Pterygota</taxon>
        <taxon>Neoptera</taxon>
        <taxon>Endopterygota</taxon>
        <taxon>Hymenoptera</taxon>
        <taxon>Apocrita</taxon>
        <taxon>Aculeata</taxon>
        <taxon>Formicoidea</taxon>
        <taxon>Formicidae</taxon>
        <taxon>Formicinae</taxon>
        <taxon>Lasius</taxon>
        <taxon>Lasius</taxon>
    </lineage>
</organism>
<keyword evidence="9" id="KW-1185">Reference proteome</keyword>
<evidence type="ECO:0000256" key="6">
    <source>
        <dbReference type="PIRSR" id="PIRSR000097-3"/>
    </source>
</evidence>
<feature type="binding site" evidence="5">
    <location>
        <position position="113"/>
    </location>
    <ligand>
        <name>substrate</name>
    </ligand>
</feature>
<evidence type="ECO:0000313" key="8">
    <source>
        <dbReference type="EMBL" id="CAL1675855.1"/>
    </source>
</evidence>
<dbReference type="PROSITE" id="PS00798">
    <property type="entry name" value="ALDOKETO_REDUCTASE_1"/>
    <property type="match status" value="1"/>
</dbReference>
<evidence type="ECO:0000256" key="5">
    <source>
        <dbReference type="PIRSR" id="PIRSR000097-2"/>
    </source>
</evidence>
<dbReference type="PROSITE" id="PS00062">
    <property type="entry name" value="ALDOKETO_REDUCTASE_2"/>
    <property type="match status" value="1"/>
</dbReference>
<name>A0AAV2N6X0_9HYME</name>
<dbReference type="InterPro" id="IPR018170">
    <property type="entry name" value="Aldo/ket_reductase_CS"/>
</dbReference>
<dbReference type="Proteomes" id="UP001497644">
    <property type="component" value="Chromosome 11"/>
</dbReference>
<dbReference type="Gene3D" id="3.20.20.100">
    <property type="entry name" value="NADP-dependent oxidoreductase domain"/>
    <property type="match status" value="1"/>
</dbReference>
<dbReference type="PROSITE" id="PS00063">
    <property type="entry name" value="ALDOKETO_REDUCTASE_3"/>
    <property type="match status" value="1"/>
</dbReference>
<dbReference type="InterPro" id="IPR036812">
    <property type="entry name" value="NAD(P)_OxRdtase_dom_sf"/>
</dbReference>
<protein>
    <recommendedName>
        <fullName evidence="7">NADP-dependent oxidoreductase domain-containing protein</fullName>
    </recommendedName>
</protein>
<dbReference type="InterPro" id="IPR023210">
    <property type="entry name" value="NADP_OxRdtase_dom"/>
</dbReference>
<evidence type="ECO:0000256" key="4">
    <source>
        <dbReference type="PIRSR" id="PIRSR000097-1"/>
    </source>
</evidence>
<gene>
    <name evidence="8" type="ORF">LPLAT_LOCUS2154</name>
</gene>
<reference evidence="8" key="1">
    <citation type="submission" date="2024-04" db="EMBL/GenBank/DDBJ databases">
        <authorList>
            <consortium name="Molecular Ecology Group"/>
        </authorList>
    </citation>
    <scope>NUCLEOTIDE SEQUENCE</scope>
</reference>
<evidence type="ECO:0000256" key="3">
    <source>
        <dbReference type="ARBA" id="ARBA00023002"/>
    </source>
</evidence>
<dbReference type="GO" id="GO:0016491">
    <property type="term" value="F:oxidoreductase activity"/>
    <property type="evidence" value="ECO:0007669"/>
    <property type="project" value="UniProtKB-KW"/>
</dbReference>
<sequence>MTSNSSVLLPTGQAMPILGFGTWNATEKELEIALDAALEAGYRHIDTATVYENECAIGKVLKRWFDSGKLKRSDLFIVTKVPPSGNRATDIEKWIQKSLANLQINYLDLYLVHVPFAFEDAGEDLHPYNEKGEIRIDVDTDHLQIWSAMEKQVLEKRTKAIGLSNFNPTQIQRILDNAKLPVSNLQIELHVYFQQKELVKFCQDNNIIVTAYSPLGTRGFVKKIGRADAVPDLLENPVVLEVAKKYKKSPAQISLKFIIQKGIVAIPKSSTPTRIKENIELFDWELDIEDVNKLNDLDVGESARICDFTFLKGILQHPEFPF</sequence>
<comment type="similarity">
    <text evidence="1">Belongs to the aldo/keto reductase family.</text>
</comment>
<evidence type="ECO:0000256" key="2">
    <source>
        <dbReference type="ARBA" id="ARBA00022857"/>
    </source>
</evidence>
<proteinExistence type="inferred from homology"/>
<dbReference type="AlphaFoldDB" id="A0AAV2N6X0"/>
<dbReference type="PRINTS" id="PR00069">
    <property type="entry name" value="ALDKETRDTASE"/>
</dbReference>
<dbReference type="SUPFAM" id="SSF51430">
    <property type="entry name" value="NAD(P)-linked oxidoreductase"/>
    <property type="match status" value="1"/>
</dbReference>
<evidence type="ECO:0000259" key="7">
    <source>
        <dbReference type="Pfam" id="PF00248"/>
    </source>
</evidence>
<feature type="domain" description="NADP-dependent oxidoreductase" evidence="7">
    <location>
        <begin position="18"/>
        <end position="297"/>
    </location>
</feature>
<feature type="active site" description="Proton donor" evidence="4">
    <location>
        <position position="51"/>
    </location>
</feature>
<dbReference type="InterPro" id="IPR020471">
    <property type="entry name" value="AKR"/>
</dbReference>
<evidence type="ECO:0000256" key="1">
    <source>
        <dbReference type="ARBA" id="ARBA00007905"/>
    </source>
</evidence>
<keyword evidence="3" id="KW-0560">Oxidoreductase</keyword>
<dbReference type="PIRSF" id="PIRSF000097">
    <property type="entry name" value="AKR"/>
    <property type="match status" value="1"/>
</dbReference>
<keyword evidence="2" id="KW-0521">NADP</keyword>
<feature type="site" description="Lowers pKa of active site Tyr" evidence="6">
    <location>
        <position position="80"/>
    </location>
</feature>
<dbReference type="EMBL" id="OZ034834">
    <property type="protein sequence ID" value="CAL1675855.1"/>
    <property type="molecule type" value="Genomic_DNA"/>
</dbReference>